<dbReference type="Pfam" id="PF05198">
    <property type="entry name" value="IF3_N"/>
    <property type="match status" value="1"/>
</dbReference>
<evidence type="ECO:0000256" key="2">
    <source>
        <dbReference type="ARBA" id="ARBA00022540"/>
    </source>
</evidence>
<dbReference type="SUPFAM" id="SSF54364">
    <property type="entry name" value="Translation initiation factor IF3, N-terminal domain"/>
    <property type="match status" value="1"/>
</dbReference>
<evidence type="ECO:0008006" key="8">
    <source>
        <dbReference type="Google" id="ProtNLM"/>
    </source>
</evidence>
<dbReference type="Gene3D" id="3.30.110.10">
    <property type="entry name" value="Translation initiation factor 3 (IF-3), C-terminal domain"/>
    <property type="match status" value="1"/>
</dbReference>
<evidence type="ECO:0000256" key="1">
    <source>
        <dbReference type="ARBA" id="ARBA00005439"/>
    </source>
</evidence>
<dbReference type="InterPro" id="IPR036788">
    <property type="entry name" value="T_IF-3_C_sf"/>
</dbReference>
<proteinExistence type="inferred from homology"/>
<dbReference type="GO" id="GO:0032790">
    <property type="term" value="P:ribosome disassembly"/>
    <property type="evidence" value="ECO:0007669"/>
    <property type="project" value="TreeGrafter"/>
</dbReference>
<feature type="region of interest" description="Disordered" evidence="4">
    <location>
        <begin position="135"/>
        <end position="154"/>
    </location>
</feature>
<dbReference type="GO" id="GO:0043022">
    <property type="term" value="F:ribosome binding"/>
    <property type="evidence" value="ECO:0007669"/>
    <property type="project" value="TreeGrafter"/>
</dbReference>
<evidence type="ECO:0000256" key="3">
    <source>
        <dbReference type="ARBA" id="ARBA00022917"/>
    </source>
</evidence>
<dbReference type="GO" id="GO:0005829">
    <property type="term" value="C:cytosol"/>
    <property type="evidence" value="ECO:0007669"/>
    <property type="project" value="TreeGrafter"/>
</dbReference>
<dbReference type="InterPro" id="IPR001288">
    <property type="entry name" value="Translation_initiation_fac_3"/>
</dbReference>
<keyword evidence="3" id="KW-0648">Protein biosynthesis</keyword>
<evidence type="ECO:0000259" key="5">
    <source>
        <dbReference type="Pfam" id="PF00707"/>
    </source>
</evidence>
<evidence type="ECO:0000256" key="4">
    <source>
        <dbReference type="SAM" id="MobiDB-lite"/>
    </source>
</evidence>
<reference evidence="7" key="1">
    <citation type="submission" date="2018-05" db="EMBL/GenBank/DDBJ databases">
        <authorList>
            <person name="Lanie J.A."/>
            <person name="Ng W.-L."/>
            <person name="Kazmierczak K.M."/>
            <person name="Andrzejewski T.M."/>
            <person name="Davidsen T.M."/>
            <person name="Wayne K.J."/>
            <person name="Tettelin H."/>
            <person name="Glass J.I."/>
            <person name="Rusch D."/>
            <person name="Podicherti R."/>
            <person name="Tsui H.-C.T."/>
            <person name="Winkler M.E."/>
        </authorList>
    </citation>
    <scope>NUCLEOTIDE SEQUENCE</scope>
</reference>
<dbReference type="PANTHER" id="PTHR10938">
    <property type="entry name" value="TRANSLATION INITIATION FACTOR IF-3"/>
    <property type="match status" value="1"/>
</dbReference>
<gene>
    <name evidence="7" type="ORF">METZ01_LOCUS31754</name>
</gene>
<keyword evidence="2" id="KW-0396">Initiation factor</keyword>
<dbReference type="SUPFAM" id="SSF55200">
    <property type="entry name" value="Translation initiation factor IF3, C-terminal domain"/>
    <property type="match status" value="1"/>
</dbReference>
<feature type="domain" description="Translation initiation factor 3 C-terminal" evidence="5">
    <location>
        <begin position="53"/>
        <end position="137"/>
    </location>
</feature>
<dbReference type="FunFam" id="3.30.110.10:FF:000001">
    <property type="entry name" value="Translation initiation factor IF-3"/>
    <property type="match status" value="1"/>
</dbReference>
<evidence type="ECO:0000313" key="7">
    <source>
        <dbReference type="EMBL" id="SUZ78900.1"/>
    </source>
</evidence>
<dbReference type="Pfam" id="PF00707">
    <property type="entry name" value="IF3_C"/>
    <property type="match status" value="1"/>
</dbReference>
<name>A0A381QIU8_9ZZZZ</name>
<protein>
    <recommendedName>
        <fullName evidence="8">Translation initiation factor IF-3</fullName>
    </recommendedName>
</protein>
<organism evidence="7">
    <name type="scientific">marine metagenome</name>
    <dbReference type="NCBI Taxonomy" id="408172"/>
    <lineage>
        <taxon>unclassified sequences</taxon>
        <taxon>metagenomes</taxon>
        <taxon>ecological metagenomes</taxon>
    </lineage>
</organism>
<dbReference type="InterPro" id="IPR019813">
    <property type="entry name" value="Translation_initiation_fac3_CS"/>
</dbReference>
<dbReference type="PROSITE" id="PS00938">
    <property type="entry name" value="IF3"/>
    <property type="match status" value="1"/>
</dbReference>
<evidence type="ECO:0000259" key="6">
    <source>
        <dbReference type="Pfam" id="PF05198"/>
    </source>
</evidence>
<dbReference type="InterPro" id="IPR019814">
    <property type="entry name" value="Translation_initiation_fac_3_N"/>
</dbReference>
<accession>A0A381QIU8</accession>
<dbReference type="Gene3D" id="3.10.20.80">
    <property type="entry name" value="Translation initiation factor 3 (IF-3), N-terminal domain"/>
    <property type="match status" value="1"/>
</dbReference>
<dbReference type="PANTHER" id="PTHR10938:SF0">
    <property type="entry name" value="TRANSLATION INITIATION FACTOR IF-3, MITOCHONDRIAL"/>
    <property type="match status" value="1"/>
</dbReference>
<dbReference type="GO" id="GO:0016020">
    <property type="term" value="C:membrane"/>
    <property type="evidence" value="ECO:0007669"/>
    <property type="project" value="TreeGrafter"/>
</dbReference>
<dbReference type="EMBL" id="UINC01001371">
    <property type="protein sequence ID" value="SUZ78900.1"/>
    <property type="molecule type" value="Genomic_DNA"/>
</dbReference>
<dbReference type="NCBIfam" id="TIGR00168">
    <property type="entry name" value="infC"/>
    <property type="match status" value="1"/>
</dbReference>
<comment type="similarity">
    <text evidence="1">Belongs to the IF-3 family.</text>
</comment>
<feature type="domain" description="Translation initiation factor 3 N-terminal" evidence="6">
    <location>
        <begin position="3"/>
        <end position="45"/>
    </location>
</feature>
<sequence>MPEALDIARELDLDLVEVAANANPPVCRIMDYGKFKYESSQRAKESRKKASSISLKEMKYRPKIGQGDFDTKTAKVEKFLSGGHKVKITIMFRGREVFHPELGREILERVAEKVETVGKVDQFPKLDGRNMTMVLSPDKAAKQRRKDTEATSGE</sequence>
<dbReference type="AlphaFoldDB" id="A0A381QIU8"/>
<dbReference type="InterPro" id="IPR036787">
    <property type="entry name" value="T_IF-3_N_sf"/>
</dbReference>
<dbReference type="InterPro" id="IPR019815">
    <property type="entry name" value="Translation_initiation_fac_3_C"/>
</dbReference>
<dbReference type="GO" id="GO:0003743">
    <property type="term" value="F:translation initiation factor activity"/>
    <property type="evidence" value="ECO:0007669"/>
    <property type="project" value="UniProtKB-KW"/>
</dbReference>